<feature type="non-terminal residue" evidence="1">
    <location>
        <position position="232"/>
    </location>
</feature>
<dbReference type="Proteomes" id="UP001151699">
    <property type="component" value="Chromosome A"/>
</dbReference>
<name>A0A9Q0S9T1_9DIPT</name>
<comment type="caution">
    <text evidence="1">The sequence shown here is derived from an EMBL/GenBank/DDBJ whole genome shotgun (WGS) entry which is preliminary data.</text>
</comment>
<organism evidence="1 2">
    <name type="scientific">Pseudolycoriella hygida</name>
    <dbReference type="NCBI Taxonomy" id="35572"/>
    <lineage>
        <taxon>Eukaryota</taxon>
        <taxon>Metazoa</taxon>
        <taxon>Ecdysozoa</taxon>
        <taxon>Arthropoda</taxon>
        <taxon>Hexapoda</taxon>
        <taxon>Insecta</taxon>
        <taxon>Pterygota</taxon>
        <taxon>Neoptera</taxon>
        <taxon>Endopterygota</taxon>
        <taxon>Diptera</taxon>
        <taxon>Nematocera</taxon>
        <taxon>Sciaroidea</taxon>
        <taxon>Sciaridae</taxon>
        <taxon>Pseudolycoriella</taxon>
    </lineage>
</organism>
<proteinExistence type="predicted"/>
<protein>
    <submittedName>
        <fullName evidence="1">Uncharacterized protein</fullName>
    </submittedName>
</protein>
<evidence type="ECO:0000313" key="1">
    <source>
        <dbReference type="EMBL" id="KAJ6648785.1"/>
    </source>
</evidence>
<dbReference type="AlphaFoldDB" id="A0A9Q0S9T1"/>
<reference evidence="1" key="1">
    <citation type="submission" date="2022-07" db="EMBL/GenBank/DDBJ databases">
        <authorList>
            <person name="Trinca V."/>
            <person name="Uliana J.V.C."/>
            <person name="Torres T.T."/>
            <person name="Ward R.J."/>
            <person name="Monesi N."/>
        </authorList>
    </citation>
    <scope>NUCLEOTIDE SEQUENCE</scope>
    <source>
        <strain evidence="1">HSMRA1968</strain>
        <tissue evidence="1">Whole embryos</tissue>
    </source>
</reference>
<evidence type="ECO:0000313" key="2">
    <source>
        <dbReference type="Proteomes" id="UP001151699"/>
    </source>
</evidence>
<accession>A0A9Q0S9T1</accession>
<feature type="non-terminal residue" evidence="1">
    <location>
        <position position="1"/>
    </location>
</feature>
<sequence>FVFCEKLCFEMPFDYVYASKKDIKSYAAITRSGYGRIDETSSFEGISAAGITSCVAIVGHCAELKRTVLINTTYRMNVKQILQPIFDWLVAKNEEQNSQWNSIEVAVLRGYLHREPLHPLASLVYDCFMQELNGFLNEAYKEYSKYIDSSCILYSSSQGAVLVDKGTALITILTSPMEIPPSRIYSKQQVAREIFANDLMPLLFDKRNIVKERHLQFDVNHFTPHRCGLDKK</sequence>
<dbReference type="EMBL" id="WJQU01000001">
    <property type="protein sequence ID" value="KAJ6648785.1"/>
    <property type="molecule type" value="Genomic_DNA"/>
</dbReference>
<keyword evidence="2" id="KW-1185">Reference proteome</keyword>
<gene>
    <name evidence="1" type="ORF">Bhyg_04016</name>
</gene>